<evidence type="ECO:0000256" key="1">
    <source>
        <dbReference type="ARBA" id="ARBA00006432"/>
    </source>
</evidence>
<dbReference type="Pfam" id="PF00501">
    <property type="entry name" value="AMP-binding"/>
    <property type="match status" value="1"/>
</dbReference>
<dbReference type="SUPFAM" id="SSF56801">
    <property type="entry name" value="Acetyl-CoA synthetase-like"/>
    <property type="match status" value="1"/>
</dbReference>
<dbReference type="GO" id="GO:0006631">
    <property type="term" value="P:fatty acid metabolic process"/>
    <property type="evidence" value="ECO:0007669"/>
    <property type="project" value="TreeGrafter"/>
</dbReference>
<proteinExistence type="inferred from homology"/>
<evidence type="ECO:0000313" key="5">
    <source>
        <dbReference type="Proteomes" id="UP000199437"/>
    </source>
</evidence>
<gene>
    <name evidence="4" type="ORF">SAMN05216290_2486</name>
</gene>
<dbReference type="PANTHER" id="PTHR43201">
    <property type="entry name" value="ACYL-COA SYNTHETASE"/>
    <property type="match status" value="1"/>
</dbReference>
<dbReference type="Proteomes" id="UP000199437">
    <property type="component" value="Unassembled WGS sequence"/>
</dbReference>
<feature type="domain" description="AMP-dependent synthetase/ligase" evidence="3">
    <location>
        <begin position="36"/>
        <end position="200"/>
    </location>
</feature>
<comment type="similarity">
    <text evidence="1">Belongs to the ATP-dependent AMP-binding enzyme family.</text>
</comment>
<dbReference type="InterPro" id="IPR045851">
    <property type="entry name" value="AMP-bd_C_sf"/>
</dbReference>
<dbReference type="Gene3D" id="3.40.50.12780">
    <property type="entry name" value="N-terminal domain of ligase-like"/>
    <property type="match status" value="1"/>
</dbReference>
<dbReference type="PANTHER" id="PTHR43201:SF5">
    <property type="entry name" value="MEDIUM-CHAIN ACYL-COA LIGASE ACSF2, MITOCHONDRIAL"/>
    <property type="match status" value="1"/>
</dbReference>
<keyword evidence="5" id="KW-1185">Reference proteome</keyword>
<keyword evidence="2 4" id="KW-0436">Ligase</keyword>
<dbReference type="OrthoDB" id="8870348at2"/>
<dbReference type="RefSeq" id="WP_090258893.1">
    <property type="nucleotide sequence ID" value="NZ_FOIR01000002.1"/>
</dbReference>
<dbReference type="STRING" id="1267423.SAMN05216290_2486"/>
<evidence type="ECO:0000313" key="4">
    <source>
        <dbReference type="EMBL" id="SEW28599.1"/>
    </source>
</evidence>
<evidence type="ECO:0000256" key="2">
    <source>
        <dbReference type="ARBA" id="ARBA00022598"/>
    </source>
</evidence>
<dbReference type="InterPro" id="IPR042099">
    <property type="entry name" value="ANL_N_sf"/>
</dbReference>
<dbReference type="AlphaFoldDB" id="A0A1I0QMY5"/>
<evidence type="ECO:0000259" key="3">
    <source>
        <dbReference type="Pfam" id="PF00501"/>
    </source>
</evidence>
<dbReference type="InterPro" id="IPR000873">
    <property type="entry name" value="AMP-dep_synth/lig_dom"/>
</dbReference>
<dbReference type="Gene3D" id="3.30.300.30">
    <property type="match status" value="1"/>
</dbReference>
<sequence length="359" mass="40342">MAISFVLEGKFHTTTELLSIPQEELPEWLYEVQNFVQKWVNNDAFFEQQTSGSTGTPKTIRLTKKQMEASAQATIKALNIPQKASALLCINPAYIGGKMMIVRAMLGEWNLELVAPTSNPVNDCTLKHYDFAAFVPMQMKQLATSKSGLAFLHRIDCAIIGGAPVDSSLLQQLQQSSCICYSTYGMTETVSHVALKQLNGAEKSDFFKVIGNNEVKCDERDCLRVRGAVTNNEWIQTNDVIEVVQGGFKWIGRSDFVVNSGGVKIQIEETEQILSKLLALSTSDELMLWKAPDQTLGEVLIAIVNSKTLMTKVMDMEQTLKEKLPKYHFPRRWYISKNFYKTDSGKLDRKKTYESVNAE</sequence>
<dbReference type="GeneID" id="99987181"/>
<dbReference type="GO" id="GO:0031956">
    <property type="term" value="F:medium-chain fatty acid-CoA ligase activity"/>
    <property type="evidence" value="ECO:0007669"/>
    <property type="project" value="TreeGrafter"/>
</dbReference>
<accession>A0A1I0QMY5</accession>
<protein>
    <submittedName>
        <fullName evidence="4">O-succinylbenzoic acid--CoA ligase</fullName>
    </submittedName>
</protein>
<dbReference type="EMBL" id="FOIR01000002">
    <property type="protein sequence ID" value="SEW28599.1"/>
    <property type="molecule type" value="Genomic_DNA"/>
</dbReference>
<organism evidence="4 5">
    <name type="scientific">Roseivirga pacifica</name>
    <dbReference type="NCBI Taxonomy" id="1267423"/>
    <lineage>
        <taxon>Bacteria</taxon>
        <taxon>Pseudomonadati</taxon>
        <taxon>Bacteroidota</taxon>
        <taxon>Cytophagia</taxon>
        <taxon>Cytophagales</taxon>
        <taxon>Roseivirgaceae</taxon>
        <taxon>Roseivirga</taxon>
    </lineage>
</organism>
<name>A0A1I0QMY5_9BACT</name>
<reference evidence="5" key="1">
    <citation type="submission" date="2016-10" db="EMBL/GenBank/DDBJ databases">
        <authorList>
            <person name="Varghese N."/>
            <person name="Submissions S."/>
        </authorList>
    </citation>
    <scope>NUCLEOTIDE SEQUENCE [LARGE SCALE GENOMIC DNA]</scope>
    <source>
        <strain evidence="5">CGMCC 1.12402</strain>
    </source>
</reference>